<organism evidence="3 4">
    <name type="scientific">Fusarium coffeatum</name>
    <dbReference type="NCBI Taxonomy" id="231269"/>
    <lineage>
        <taxon>Eukaryota</taxon>
        <taxon>Fungi</taxon>
        <taxon>Dikarya</taxon>
        <taxon>Ascomycota</taxon>
        <taxon>Pezizomycotina</taxon>
        <taxon>Sordariomycetes</taxon>
        <taxon>Hypocreomycetidae</taxon>
        <taxon>Hypocreales</taxon>
        <taxon>Nectriaceae</taxon>
        <taxon>Fusarium</taxon>
        <taxon>Fusarium incarnatum-equiseti species complex</taxon>
    </lineage>
</organism>
<keyword evidence="4" id="KW-1185">Reference proteome</keyword>
<evidence type="ECO:0000313" key="3">
    <source>
        <dbReference type="EMBL" id="RBR24531.1"/>
    </source>
</evidence>
<reference evidence="3 4" key="1">
    <citation type="submission" date="2018-06" db="EMBL/GenBank/DDBJ databases">
        <title>Fusarium incarnatum-equiseti species complex species 28.</title>
        <authorList>
            <person name="Gardiner D.M."/>
        </authorList>
    </citation>
    <scope>NUCLEOTIDE SEQUENCE [LARGE SCALE GENOMIC DNA]</scope>
    <source>
        <strain evidence="3 4">FIESC_28</strain>
    </source>
</reference>
<dbReference type="RefSeq" id="XP_031019122.1">
    <property type="nucleotide sequence ID" value="XM_031156876.1"/>
</dbReference>
<feature type="coiled-coil region" evidence="1">
    <location>
        <begin position="12"/>
        <end position="70"/>
    </location>
</feature>
<accession>A0A366S5B9</accession>
<feature type="region of interest" description="Disordered" evidence="2">
    <location>
        <begin position="336"/>
        <end position="376"/>
    </location>
</feature>
<sequence>MVELGGSKSEEMENLRRELEITKAEKAKYENLLNQSLERERKFRQALEKETDLKEEYQELYKRNEELLSARSITEQQTNSLDNKFFIDKMTFLRQDIRHFAHQYFSSWAPKAKLSPVSVQEMAGLLNLEPFAVLGSNPSATVRAYIWRLLARKVFGRFVWAEPSEAMHELTEYLRPSKSSASAPERDRQRQFDLWKAKTSTLLQTTRGTREDKTGDMAQSDSINQLMNTLVGLVGSGVRRIELIKPVNMIWAYAVEFDMLMHTQDSGLELYYGGNLSSPTKTDDSIMELDSESEALPNGAPVSLVFEPALRRMDDSGLGQEVYLLKMVVTCHVKESDTQKEGLKQGQTKGLGELKRTGSHWGSVKRLMKRPSSNGR</sequence>
<comment type="caution">
    <text evidence="3">The sequence shown here is derived from an EMBL/GenBank/DDBJ whole genome shotgun (WGS) entry which is preliminary data.</text>
</comment>
<protein>
    <submittedName>
        <fullName evidence="3">Uncharacterized protein</fullName>
    </submittedName>
</protein>
<keyword evidence="1" id="KW-0175">Coiled coil</keyword>
<gene>
    <name evidence="3" type="ORF">FIESC28_02727</name>
</gene>
<proteinExistence type="predicted"/>
<evidence type="ECO:0000256" key="1">
    <source>
        <dbReference type="SAM" id="Coils"/>
    </source>
</evidence>
<name>A0A366S5B9_9HYPO</name>
<dbReference type="GeneID" id="41992172"/>
<evidence type="ECO:0000256" key="2">
    <source>
        <dbReference type="SAM" id="MobiDB-lite"/>
    </source>
</evidence>
<dbReference type="Proteomes" id="UP000253153">
    <property type="component" value="Unassembled WGS sequence"/>
</dbReference>
<evidence type="ECO:0000313" key="4">
    <source>
        <dbReference type="Proteomes" id="UP000253153"/>
    </source>
</evidence>
<dbReference type="EMBL" id="QKXC01000056">
    <property type="protein sequence ID" value="RBR24531.1"/>
    <property type="molecule type" value="Genomic_DNA"/>
</dbReference>
<dbReference type="AlphaFoldDB" id="A0A366S5B9"/>
<dbReference type="OrthoDB" id="5213630at2759"/>